<gene>
    <name evidence="2" type="ORF">QC761_606920</name>
</gene>
<feature type="region of interest" description="Disordered" evidence="1">
    <location>
        <begin position="1"/>
        <end position="121"/>
    </location>
</feature>
<feature type="region of interest" description="Disordered" evidence="1">
    <location>
        <begin position="138"/>
        <end position="160"/>
    </location>
</feature>
<sequence length="482" mass="52754">MDQTQPEDGKGHKRTRSAVKATRPRSSTKGPLDAADPLAPPPATSQPSTTIPPPSSSSTTTTTPAPTPSSPNPQLIPQPTPRMHPSHTPRATSPLPRSPALSPTPGTPRRPPPGSTAPLRPKDFSFLLRPEIFHPLTPLNIPPAFRNSTKQPPPETPLPELLEKGHFRAAAISAVQTLTGTGRTPQQPDPSDHVRIFDLLYTRWACLTLINSTDLAAQEVKALGDLNSAFYLSEDPTSGKTHHLVPWGLRVLNVRLQAIGFGDLRRAVMSYYELAREARVKLGEAMGEHDNSSRELWRERLEDLGVRVAGALVEMGDVKGAGEHLRGLKIGDGGKMEMMRALLWLRLGDVDAARGCVMNGEGRGVTRGEKVVLALCDMADGEYEEAVAKWRELEEEEEGDEMVMVNLAVCLLYVGRMQEGRALLEGMVDAGRSSHTLLFNLTTMYELCTERARSLKVRLSEKVAAMEETNDGWEKTNADFKL</sequence>
<accession>A0ABR0FBZ6</accession>
<organism evidence="2 3">
    <name type="scientific">Podospora bellae-mahoneyi</name>
    <dbReference type="NCBI Taxonomy" id="2093777"/>
    <lineage>
        <taxon>Eukaryota</taxon>
        <taxon>Fungi</taxon>
        <taxon>Dikarya</taxon>
        <taxon>Ascomycota</taxon>
        <taxon>Pezizomycotina</taxon>
        <taxon>Sordariomycetes</taxon>
        <taxon>Sordariomycetidae</taxon>
        <taxon>Sordariales</taxon>
        <taxon>Podosporaceae</taxon>
        <taxon>Podospora</taxon>
    </lineage>
</organism>
<evidence type="ECO:0000256" key="1">
    <source>
        <dbReference type="SAM" id="MobiDB-lite"/>
    </source>
</evidence>
<evidence type="ECO:0000313" key="3">
    <source>
        <dbReference type="Proteomes" id="UP001322138"/>
    </source>
</evidence>
<dbReference type="PANTHER" id="PTHR21581:SF6">
    <property type="entry name" value="TRAFFICKING PROTEIN PARTICLE COMPLEX SUBUNIT 12"/>
    <property type="match status" value="1"/>
</dbReference>
<proteinExistence type="predicted"/>
<feature type="compositionally biased region" description="Pro residues" evidence="1">
    <location>
        <begin position="38"/>
        <end position="55"/>
    </location>
</feature>
<reference evidence="2 3" key="1">
    <citation type="journal article" date="2023" name="bioRxiv">
        <title>High-quality genome assemblies of four members of thePodospora anserinaspecies complex.</title>
        <authorList>
            <person name="Ament-Velasquez S.L."/>
            <person name="Vogan A.A."/>
            <person name="Wallerman O."/>
            <person name="Hartmann F."/>
            <person name="Gautier V."/>
            <person name="Silar P."/>
            <person name="Giraud T."/>
            <person name="Johannesson H."/>
        </authorList>
    </citation>
    <scope>NUCLEOTIDE SEQUENCE [LARGE SCALE GENOMIC DNA]</scope>
    <source>
        <strain evidence="2 3">CBS 112042</strain>
    </source>
</reference>
<dbReference type="Proteomes" id="UP001322138">
    <property type="component" value="Unassembled WGS sequence"/>
</dbReference>
<dbReference type="SUPFAM" id="SSF48452">
    <property type="entry name" value="TPR-like"/>
    <property type="match status" value="1"/>
</dbReference>
<protein>
    <recommendedName>
        <fullName evidence="4">Trafficking protein particle complex subunit 12</fullName>
    </recommendedName>
</protein>
<feature type="compositionally biased region" description="Pro residues" evidence="1">
    <location>
        <begin position="105"/>
        <end position="115"/>
    </location>
</feature>
<dbReference type="RefSeq" id="XP_062729793.1">
    <property type="nucleotide sequence ID" value="XM_062881134.1"/>
</dbReference>
<name>A0ABR0FBZ6_9PEZI</name>
<evidence type="ECO:0000313" key="2">
    <source>
        <dbReference type="EMBL" id="KAK4640817.1"/>
    </source>
</evidence>
<keyword evidence="3" id="KW-1185">Reference proteome</keyword>
<dbReference type="PANTHER" id="PTHR21581">
    <property type="entry name" value="D-ALANYL-D-ALANINE CARBOXYPEPTIDASE"/>
    <property type="match status" value="1"/>
</dbReference>
<dbReference type="GeneID" id="87900616"/>
<dbReference type="Gene3D" id="1.25.40.10">
    <property type="entry name" value="Tetratricopeptide repeat domain"/>
    <property type="match status" value="1"/>
</dbReference>
<dbReference type="InterPro" id="IPR011990">
    <property type="entry name" value="TPR-like_helical_dom_sf"/>
</dbReference>
<dbReference type="EMBL" id="JAFFGZ010000008">
    <property type="protein sequence ID" value="KAK4640817.1"/>
    <property type="molecule type" value="Genomic_DNA"/>
</dbReference>
<evidence type="ECO:0008006" key="4">
    <source>
        <dbReference type="Google" id="ProtNLM"/>
    </source>
</evidence>
<comment type="caution">
    <text evidence="2">The sequence shown here is derived from an EMBL/GenBank/DDBJ whole genome shotgun (WGS) entry which is preliminary data.</text>
</comment>
<feature type="compositionally biased region" description="Pro residues" evidence="1">
    <location>
        <begin position="65"/>
        <end position="82"/>
    </location>
</feature>